<dbReference type="InterPro" id="IPR000719">
    <property type="entry name" value="Prot_kinase_dom"/>
</dbReference>
<dbReference type="EMBL" id="PQFF01000130">
    <property type="protein sequence ID" value="RHZ80057.1"/>
    <property type="molecule type" value="Genomic_DNA"/>
</dbReference>
<accession>A0A397IYA3</accession>
<proteinExistence type="predicted"/>
<dbReference type="AlphaFoldDB" id="A0A397IYA3"/>
<dbReference type="PANTHER" id="PTHR45756:SF1">
    <property type="entry name" value="PROTEIN KINASE DOMAIN CONTAINING PROTEIN"/>
    <property type="match status" value="1"/>
</dbReference>
<evidence type="ECO:0000313" key="3">
    <source>
        <dbReference type="Proteomes" id="UP000266861"/>
    </source>
</evidence>
<dbReference type="OrthoDB" id="346907at2759"/>
<name>A0A397IYA3_9GLOM</name>
<sequence>MSYEICPECNQDSYKYGYWCTPCNSKHFQNDFNNWTSGNDKIDKFIQNAQLNADRNWGVIEWIPYDRFKDVKQIGKGGFGTIHYARWIGGSIDNWDIKNQQWKRYDNREVALKKFDNFVNFNDVLNEMAIHLKTWIENASIKIYGITQNPETHSYMMVLDYAKDGNLREYLKINFNNINWLQKLKNLLHLSERLMTIHELDIVHQDFHPGNILSSSFKNSNSLQISDFGLSKLIGKNPNNPEKKNIVGVLPYIAPEVLSGDEEYTKAADVYSFGIIVYEMVTGIPPYPDIPHDEDLAIKICNGLRPKIPFHIPKLITRMIVKCWDARVTNRPTFDELNDELREYYNDHKDIVHQDFHPGNILSSSFKNSNSLQISDFGLSKLIGKNPNNPEKKNIVGVLPYIAPEVLSGDEEYTKAADVYSFGIIVYEMVTGIPPYPDIPHDEDLAIKICNGLRPKIPFHIPKLITRMIVKCWDARVTNRPTFDELNDELREYYNDHKGYLEGKNKDSEIGIQIKKAEEFSANQESTNTITTTTTTPLNYPTHPQAIYTSRLLNYSKLPKPKNEENFERELGELTKSFSHINTNDDIDDIDEF</sequence>
<dbReference type="SUPFAM" id="SSF56112">
    <property type="entry name" value="Protein kinase-like (PK-like)"/>
    <property type="match status" value="2"/>
</dbReference>
<dbReference type="Gene3D" id="1.10.510.10">
    <property type="entry name" value="Transferase(Phosphotransferase) domain 1"/>
    <property type="match status" value="2"/>
</dbReference>
<gene>
    <name evidence="2" type="ORF">Glove_139g8</name>
</gene>
<dbReference type="PANTHER" id="PTHR45756">
    <property type="entry name" value="PALMITOYLTRANSFERASE"/>
    <property type="match status" value="1"/>
</dbReference>
<organism evidence="2 3">
    <name type="scientific">Diversispora epigaea</name>
    <dbReference type="NCBI Taxonomy" id="1348612"/>
    <lineage>
        <taxon>Eukaryota</taxon>
        <taxon>Fungi</taxon>
        <taxon>Fungi incertae sedis</taxon>
        <taxon>Mucoromycota</taxon>
        <taxon>Glomeromycotina</taxon>
        <taxon>Glomeromycetes</taxon>
        <taxon>Diversisporales</taxon>
        <taxon>Diversisporaceae</taxon>
        <taxon>Diversispora</taxon>
    </lineage>
</organism>
<dbReference type="GO" id="GO:0004672">
    <property type="term" value="F:protein kinase activity"/>
    <property type="evidence" value="ECO:0007669"/>
    <property type="project" value="InterPro"/>
</dbReference>
<evidence type="ECO:0000259" key="1">
    <source>
        <dbReference type="PROSITE" id="PS50011"/>
    </source>
</evidence>
<dbReference type="Pfam" id="PF07714">
    <property type="entry name" value="PK_Tyr_Ser-Thr"/>
    <property type="match status" value="2"/>
</dbReference>
<reference evidence="2 3" key="1">
    <citation type="submission" date="2018-08" db="EMBL/GenBank/DDBJ databases">
        <title>Genome and evolution of the arbuscular mycorrhizal fungus Diversispora epigaea (formerly Glomus versiforme) and its bacterial endosymbionts.</title>
        <authorList>
            <person name="Sun X."/>
            <person name="Fei Z."/>
            <person name="Harrison M."/>
        </authorList>
    </citation>
    <scope>NUCLEOTIDE SEQUENCE [LARGE SCALE GENOMIC DNA]</scope>
    <source>
        <strain evidence="2 3">IT104</strain>
    </source>
</reference>
<feature type="domain" description="Protein kinase" evidence="1">
    <location>
        <begin position="68"/>
        <end position="345"/>
    </location>
</feature>
<protein>
    <recommendedName>
        <fullName evidence="1">Protein kinase domain-containing protein</fullName>
    </recommendedName>
</protein>
<keyword evidence="3" id="KW-1185">Reference proteome</keyword>
<comment type="caution">
    <text evidence="2">The sequence shown here is derived from an EMBL/GenBank/DDBJ whole genome shotgun (WGS) entry which is preliminary data.</text>
</comment>
<dbReference type="InterPro" id="IPR053215">
    <property type="entry name" value="TKL_Ser/Thr_kinase"/>
</dbReference>
<dbReference type="PROSITE" id="PS50011">
    <property type="entry name" value="PROTEIN_KINASE_DOM"/>
    <property type="match status" value="1"/>
</dbReference>
<dbReference type="InterPro" id="IPR001245">
    <property type="entry name" value="Ser-Thr/Tyr_kinase_cat_dom"/>
</dbReference>
<dbReference type="Proteomes" id="UP000266861">
    <property type="component" value="Unassembled WGS sequence"/>
</dbReference>
<evidence type="ECO:0000313" key="2">
    <source>
        <dbReference type="EMBL" id="RHZ80057.1"/>
    </source>
</evidence>
<dbReference type="InterPro" id="IPR011009">
    <property type="entry name" value="Kinase-like_dom_sf"/>
</dbReference>
<dbReference type="GO" id="GO:0005524">
    <property type="term" value="F:ATP binding"/>
    <property type="evidence" value="ECO:0007669"/>
    <property type="project" value="InterPro"/>
</dbReference>
<dbReference type="STRING" id="1348612.A0A397IYA3"/>